<dbReference type="GO" id="GO:0005524">
    <property type="term" value="F:ATP binding"/>
    <property type="evidence" value="ECO:0007669"/>
    <property type="project" value="InterPro"/>
</dbReference>
<dbReference type="PROSITE" id="PS50011">
    <property type="entry name" value="PROTEIN_KINASE_DOM"/>
    <property type="match status" value="1"/>
</dbReference>
<reference evidence="2 3" key="1">
    <citation type="journal article" date="2012" name="Science">
        <title>The Paleozoic origin of enzymatic lignin decomposition reconstructed from 31 fungal genomes.</title>
        <authorList>
            <person name="Floudas D."/>
            <person name="Binder M."/>
            <person name="Riley R."/>
            <person name="Barry K."/>
            <person name="Blanchette R.A."/>
            <person name="Henrissat B."/>
            <person name="Martinez A.T."/>
            <person name="Otillar R."/>
            <person name="Spatafora J.W."/>
            <person name="Yadav J.S."/>
            <person name="Aerts A."/>
            <person name="Benoit I."/>
            <person name="Boyd A."/>
            <person name="Carlson A."/>
            <person name="Copeland A."/>
            <person name="Coutinho P.M."/>
            <person name="de Vries R.P."/>
            <person name="Ferreira P."/>
            <person name="Findley K."/>
            <person name="Foster B."/>
            <person name="Gaskell J."/>
            <person name="Glotzer D."/>
            <person name="Gorecki P."/>
            <person name="Heitman J."/>
            <person name="Hesse C."/>
            <person name="Hori C."/>
            <person name="Igarashi K."/>
            <person name="Jurgens J.A."/>
            <person name="Kallen N."/>
            <person name="Kersten P."/>
            <person name="Kohler A."/>
            <person name="Kuees U."/>
            <person name="Kumar T.K.A."/>
            <person name="Kuo A."/>
            <person name="LaButti K."/>
            <person name="Larrondo L.F."/>
            <person name="Lindquist E."/>
            <person name="Ling A."/>
            <person name="Lombard V."/>
            <person name="Lucas S."/>
            <person name="Lundell T."/>
            <person name="Martin R."/>
            <person name="McLaughlin D.J."/>
            <person name="Morgenstern I."/>
            <person name="Morin E."/>
            <person name="Murat C."/>
            <person name="Nagy L.G."/>
            <person name="Nolan M."/>
            <person name="Ohm R.A."/>
            <person name="Patyshakuliyeva A."/>
            <person name="Rokas A."/>
            <person name="Ruiz-Duenas F.J."/>
            <person name="Sabat G."/>
            <person name="Salamov A."/>
            <person name="Samejima M."/>
            <person name="Schmutz J."/>
            <person name="Slot J.C."/>
            <person name="St John F."/>
            <person name="Stenlid J."/>
            <person name="Sun H."/>
            <person name="Sun S."/>
            <person name="Syed K."/>
            <person name="Tsang A."/>
            <person name="Wiebenga A."/>
            <person name="Young D."/>
            <person name="Pisabarro A."/>
            <person name="Eastwood D.C."/>
            <person name="Martin F."/>
            <person name="Cullen D."/>
            <person name="Grigoriev I.V."/>
            <person name="Hibbett D.S."/>
        </authorList>
    </citation>
    <scope>NUCLEOTIDE SEQUENCE [LARGE SCALE GENOMIC DNA]</scope>
    <source>
        <strain evidence="2 3">MD-104</strain>
    </source>
</reference>
<sequence length="324" mass="36293">MPTGVINTSFRILKRLCERDHYLPRSCVLPQESITMESPIPIAFGGFGEVFRAEYKTPDGSMDVAVKRYRLTPQKDSQRTRKDFCREVVVWRHLKHRNVGEFLGTHNNTQTRMSLVSKWMPNGSIKNFIKRVPTANRLQLISGTASGLAYLHSQRVIHGDLKDDNVVVDESGDARLIDFGLTTILHTADTENMITTLHTATGPGIRGTVHWMAPELFNPEAFELKSSMPSAASDIYALALVMWGVFSLQVPFHQYPLSATVIFNVLNGARPSRPEGTKELGLSDMLWDFINECWAANPADRPSIDTILNKLHALDEDSATIRST</sequence>
<dbReference type="Pfam" id="PF07714">
    <property type="entry name" value="PK_Tyr_Ser-Thr"/>
    <property type="match status" value="1"/>
</dbReference>
<dbReference type="PANTHER" id="PTHR44329">
    <property type="entry name" value="SERINE/THREONINE-PROTEIN KINASE TNNI3K-RELATED"/>
    <property type="match status" value="1"/>
</dbReference>
<feature type="domain" description="Protein kinase" evidence="1">
    <location>
        <begin position="36"/>
        <end position="315"/>
    </location>
</feature>
<dbReference type="STRING" id="742152.A0A2H3K036"/>
<dbReference type="OrthoDB" id="2804215at2759"/>
<gene>
    <name evidence="2" type="ORF">WOLCODRAFT_101207</name>
</gene>
<dbReference type="InterPro" id="IPR011009">
    <property type="entry name" value="Kinase-like_dom_sf"/>
</dbReference>
<evidence type="ECO:0000313" key="3">
    <source>
        <dbReference type="Proteomes" id="UP000218811"/>
    </source>
</evidence>
<keyword evidence="2" id="KW-0808">Transferase</keyword>
<dbReference type="EMBL" id="KB468113">
    <property type="protein sequence ID" value="PCH41787.1"/>
    <property type="molecule type" value="Genomic_DNA"/>
</dbReference>
<keyword evidence="3" id="KW-1185">Reference proteome</keyword>
<evidence type="ECO:0000259" key="1">
    <source>
        <dbReference type="PROSITE" id="PS50011"/>
    </source>
</evidence>
<name>A0A2H3K036_WOLCO</name>
<dbReference type="Proteomes" id="UP000218811">
    <property type="component" value="Unassembled WGS sequence"/>
</dbReference>
<accession>A0A2H3K036</accession>
<dbReference type="InterPro" id="IPR008271">
    <property type="entry name" value="Ser/Thr_kinase_AS"/>
</dbReference>
<dbReference type="PROSITE" id="PS00108">
    <property type="entry name" value="PROTEIN_KINASE_ST"/>
    <property type="match status" value="1"/>
</dbReference>
<dbReference type="SMART" id="SM00220">
    <property type="entry name" value="S_TKc"/>
    <property type="match status" value="1"/>
</dbReference>
<dbReference type="InterPro" id="IPR051681">
    <property type="entry name" value="Ser/Thr_Kinases-Pseudokinases"/>
</dbReference>
<dbReference type="Gene3D" id="1.10.510.10">
    <property type="entry name" value="Transferase(Phosphotransferase) domain 1"/>
    <property type="match status" value="1"/>
</dbReference>
<keyword evidence="2" id="KW-0418">Kinase</keyword>
<dbReference type="InterPro" id="IPR000719">
    <property type="entry name" value="Prot_kinase_dom"/>
</dbReference>
<dbReference type="SUPFAM" id="SSF56112">
    <property type="entry name" value="Protein kinase-like (PK-like)"/>
    <property type="match status" value="1"/>
</dbReference>
<evidence type="ECO:0000313" key="2">
    <source>
        <dbReference type="EMBL" id="PCH41787.1"/>
    </source>
</evidence>
<proteinExistence type="predicted"/>
<dbReference type="OMA" id="RSECASR"/>
<dbReference type="InterPro" id="IPR001245">
    <property type="entry name" value="Ser-Thr/Tyr_kinase_cat_dom"/>
</dbReference>
<dbReference type="GO" id="GO:0004674">
    <property type="term" value="F:protein serine/threonine kinase activity"/>
    <property type="evidence" value="ECO:0007669"/>
    <property type="project" value="TreeGrafter"/>
</dbReference>
<protein>
    <submittedName>
        <fullName evidence="2">Kinase-like protein</fullName>
    </submittedName>
</protein>
<organism evidence="2 3">
    <name type="scientific">Wolfiporia cocos (strain MD-104)</name>
    <name type="common">Brown rot fungus</name>
    <dbReference type="NCBI Taxonomy" id="742152"/>
    <lineage>
        <taxon>Eukaryota</taxon>
        <taxon>Fungi</taxon>
        <taxon>Dikarya</taxon>
        <taxon>Basidiomycota</taxon>
        <taxon>Agaricomycotina</taxon>
        <taxon>Agaricomycetes</taxon>
        <taxon>Polyporales</taxon>
        <taxon>Phaeolaceae</taxon>
        <taxon>Wolfiporia</taxon>
    </lineage>
</organism>
<dbReference type="AlphaFoldDB" id="A0A2H3K036"/>